<dbReference type="EMBL" id="MN738832">
    <property type="protein sequence ID" value="QHT38534.1"/>
    <property type="molecule type" value="Genomic_DNA"/>
</dbReference>
<name>A0A6C0FBX6_9ZZZZ</name>
<feature type="region of interest" description="Disordered" evidence="1">
    <location>
        <begin position="247"/>
        <end position="299"/>
    </location>
</feature>
<evidence type="ECO:0000313" key="2">
    <source>
        <dbReference type="EMBL" id="QHT38534.1"/>
    </source>
</evidence>
<feature type="compositionally biased region" description="Basic residues" evidence="1">
    <location>
        <begin position="262"/>
        <end position="299"/>
    </location>
</feature>
<feature type="region of interest" description="Disordered" evidence="1">
    <location>
        <begin position="1"/>
        <end position="42"/>
    </location>
</feature>
<proteinExistence type="predicted"/>
<dbReference type="AlphaFoldDB" id="A0A6C0FBX6"/>
<protein>
    <submittedName>
        <fullName evidence="2">Uncharacterized protein</fullName>
    </submittedName>
</protein>
<reference evidence="2" key="1">
    <citation type="journal article" date="2020" name="Nature">
        <title>Giant virus diversity and host interactions through global metagenomics.</title>
        <authorList>
            <person name="Schulz F."/>
            <person name="Roux S."/>
            <person name="Paez-Espino D."/>
            <person name="Jungbluth S."/>
            <person name="Walsh D.A."/>
            <person name="Denef V.J."/>
            <person name="McMahon K.D."/>
            <person name="Konstantinidis K.T."/>
            <person name="Eloe-Fadrosh E.A."/>
            <person name="Kyrpides N.C."/>
            <person name="Woyke T."/>
        </authorList>
    </citation>
    <scope>NUCLEOTIDE SEQUENCE</scope>
    <source>
        <strain evidence="2">GVMAG-S-ERX556106-38</strain>
    </source>
</reference>
<organism evidence="2">
    <name type="scientific">viral metagenome</name>
    <dbReference type="NCBI Taxonomy" id="1070528"/>
    <lineage>
        <taxon>unclassified sequences</taxon>
        <taxon>metagenomes</taxon>
        <taxon>organismal metagenomes</taxon>
    </lineage>
</organism>
<evidence type="ECO:0000256" key="1">
    <source>
        <dbReference type="SAM" id="MobiDB-lite"/>
    </source>
</evidence>
<sequence>MTEVQEPNIDPEPGYMTPAEESTSTTKNTPKKKRPRTDSAADEEIVRTMAFKKEVVSPMRENKYTVPNTDPVFHTVFGKDYDIEVEIHHYMDLYLSQDVDGFSSDVSTPSKLMDAITYTISMHNNRVKFHNQQIQNKDNQLPKFKLNDLTGVVTNYFTEDVAAHYQSGLNEIESGESNFAGKKDEEKFKKEAERYFTMESKLNENIRKINMKKESMDATIDEDFVPLTTISNNASSSTLGDIKEENQLSEEKDTVSGGSRRITNKYRSMKHSTEKRKRNKLNRSARRRARMTRRVSVKK</sequence>
<accession>A0A6C0FBX6</accession>